<name>E9HLY6_DAPPU</name>
<dbReference type="AlphaFoldDB" id="E9HLY6"/>
<dbReference type="PhylomeDB" id="E9HLY6"/>
<evidence type="ECO:0000256" key="1">
    <source>
        <dbReference type="SAM" id="MobiDB-lite"/>
    </source>
</evidence>
<dbReference type="KEGG" id="dpx:DAPPUDRAFT_261927"/>
<feature type="region of interest" description="Disordered" evidence="1">
    <location>
        <begin position="41"/>
        <end position="60"/>
    </location>
</feature>
<accession>E9HLY6</accession>
<organism evidence="2 3">
    <name type="scientific">Daphnia pulex</name>
    <name type="common">Water flea</name>
    <dbReference type="NCBI Taxonomy" id="6669"/>
    <lineage>
        <taxon>Eukaryota</taxon>
        <taxon>Metazoa</taxon>
        <taxon>Ecdysozoa</taxon>
        <taxon>Arthropoda</taxon>
        <taxon>Crustacea</taxon>
        <taxon>Branchiopoda</taxon>
        <taxon>Diplostraca</taxon>
        <taxon>Cladocera</taxon>
        <taxon>Anomopoda</taxon>
        <taxon>Daphniidae</taxon>
        <taxon>Daphnia</taxon>
    </lineage>
</organism>
<evidence type="ECO:0000313" key="3">
    <source>
        <dbReference type="Proteomes" id="UP000000305"/>
    </source>
</evidence>
<reference evidence="2 3" key="1">
    <citation type="journal article" date="2011" name="Science">
        <title>The ecoresponsive genome of Daphnia pulex.</title>
        <authorList>
            <person name="Colbourne J.K."/>
            <person name="Pfrender M.E."/>
            <person name="Gilbert D."/>
            <person name="Thomas W.K."/>
            <person name="Tucker A."/>
            <person name="Oakley T.H."/>
            <person name="Tokishita S."/>
            <person name="Aerts A."/>
            <person name="Arnold G.J."/>
            <person name="Basu M.K."/>
            <person name="Bauer D.J."/>
            <person name="Caceres C.E."/>
            <person name="Carmel L."/>
            <person name="Casola C."/>
            <person name="Choi J.H."/>
            <person name="Detter J.C."/>
            <person name="Dong Q."/>
            <person name="Dusheyko S."/>
            <person name="Eads B.D."/>
            <person name="Frohlich T."/>
            <person name="Geiler-Samerotte K.A."/>
            <person name="Gerlach D."/>
            <person name="Hatcher P."/>
            <person name="Jogdeo S."/>
            <person name="Krijgsveld J."/>
            <person name="Kriventseva E.V."/>
            <person name="Kultz D."/>
            <person name="Laforsch C."/>
            <person name="Lindquist E."/>
            <person name="Lopez J."/>
            <person name="Manak J.R."/>
            <person name="Muller J."/>
            <person name="Pangilinan J."/>
            <person name="Patwardhan R.P."/>
            <person name="Pitluck S."/>
            <person name="Pritham E.J."/>
            <person name="Rechtsteiner A."/>
            <person name="Rho M."/>
            <person name="Rogozin I.B."/>
            <person name="Sakarya O."/>
            <person name="Salamov A."/>
            <person name="Schaack S."/>
            <person name="Shapiro H."/>
            <person name="Shiga Y."/>
            <person name="Skalitzky C."/>
            <person name="Smith Z."/>
            <person name="Souvorov A."/>
            <person name="Sung W."/>
            <person name="Tang Z."/>
            <person name="Tsuchiya D."/>
            <person name="Tu H."/>
            <person name="Vos H."/>
            <person name="Wang M."/>
            <person name="Wolf Y.I."/>
            <person name="Yamagata H."/>
            <person name="Yamada T."/>
            <person name="Ye Y."/>
            <person name="Shaw J.R."/>
            <person name="Andrews J."/>
            <person name="Crease T.J."/>
            <person name="Tang H."/>
            <person name="Lucas S.M."/>
            <person name="Robertson H.M."/>
            <person name="Bork P."/>
            <person name="Koonin E.V."/>
            <person name="Zdobnov E.M."/>
            <person name="Grigoriev I.V."/>
            <person name="Lynch M."/>
            <person name="Boore J.L."/>
        </authorList>
    </citation>
    <scope>NUCLEOTIDE SEQUENCE [LARGE SCALE GENOMIC DNA]</scope>
</reference>
<dbReference type="HOGENOM" id="CLU_057396_0_0_1"/>
<dbReference type="Proteomes" id="UP000000305">
    <property type="component" value="Unassembled WGS sequence"/>
</dbReference>
<dbReference type="OrthoDB" id="10424810at2759"/>
<sequence>MNQKCPSSTAKITLASKKGYAGQMHTCRMCDSPTHVLANCPKQPRSLTNPSTISKGPIGTRSYSSVLLTNRGPVRTTVRKPQETGPIGGGQMPIAPTLDADTFPELAQRPTTSTVVVLDGAPGIQFRNPMELNLLLTPMLTLKTPTRSRTASSSGSGEVAEEIESGVAQLVELGSPTREVPVSIPGVDINSFPALSGGNDVPPAPISPGVPSIPSTIDQMDNEVVEEMDATKVVSISNPDEDISFSGGSIQPGQRPLDSQEASHVSETQESLGVPLGTPSTPIEDKTLKAMEDVRRKKAHDNKTQPSKPKFKY</sequence>
<evidence type="ECO:0000313" key="2">
    <source>
        <dbReference type="EMBL" id="EFX67219.1"/>
    </source>
</evidence>
<proteinExistence type="predicted"/>
<dbReference type="InParanoid" id="E9HLY6"/>
<feature type="compositionally biased region" description="Polar residues" evidence="1">
    <location>
        <begin position="260"/>
        <end position="271"/>
    </location>
</feature>
<dbReference type="EMBL" id="GL732683">
    <property type="protein sequence ID" value="EFX67219.1"/>
    <property type="molecule type" value="Genomic_DNA"/>
</dbReference>
<gene>
    <name evidence="2" type="ORF">DAPPUDRAFT_261927</name>
</gene>
<feature type="region of interest" description="Disordered" evidence="1">
    <location>
        <begin position="238"/>
        <end position="285"/>
    </location>
</feature>
<feature type="region of interest" description="Disordered" evidence="1">
    <location>
        <begin position="294"/>
        <end position="313"/>
    </location>
</feature>
<protein>
    <submittedName>
        <fullName evidence="2">Uncharacterized protein</fullName>
    </submittedName>
</protein>
<keyword evidence="3" id="KW-1185">Reference proteome</keyword>
<feature type="compositionally biased region" description="Polar residues" evidence="1">
    <location>
        <begin position="45"/>
        <end position="54"/>
    </location>
</feature>